<dbReference type="InterPro" id="IPR040225">
    <property type="entry name" value="GIL1-like"/>
</dbReference>
<keyword evidence="3" id="KW-1185">Reference proteome</keyword>
<sequence length="343" mass="38928">MIIQQLKRLGMAGKEDTTDLSTQESLIKGATELWKSELESRRLQVDRLEAQLVDVKAYLEFRSEEDARKELSALSGRVRSTATMLRYLRSKARVLAIPDLANVEQIELKGLDLAEKDGGSSSSAGDRSTNPETSRYRGSLGIEDGAYTNEMLQSIETVTDVLESLVRRVTAAESESAVQKERALLGEEEVSRKTVQIENLALKLEEMERFAHGTNSVLNEMRERIEELVEETMRQREKAVENEEELSRVKREFESLKSYVSTFTNVRETLLSSERQFKTIEELFERLVTKTTQLEGEKAEKEVEVQKLMEENVKLTALLDKKEAQLLALNEQCKVMALSASNI</sequence>
<reference evidence="3" key="1">
    <citation type="journal article" date="2014" name="Nat. Commun.">
        <title>The emerging biofuel crop Camelina sativa retains a highly undifferentiated hexaploid genome structure.</title>
        <authorList>
            <person name="Kagale S."/>
            <person name="Koh C."/>
            <person name="Nixon J."/>
            <person name="Bollina V."/>
            <person name="Clarke W.E."/>
            <person name="Tuteja R."/>
            <person name="Spillane C."/>
            <person name="Robinson S.J."/>
            <person name="Links M.G."/>
            <person name="Clarke C."/>
            <person name="Higgins E.E."/>
            <person name="Huebert T."/>
            <person name="Sharpe A.G."/>
            <person name="Parkin I.A."/>
        </authorList>
    </citation>
    <scope>NUCLEOTIDE SEQUENCE [LARGE SCALE GENOMIC DNA]</scope>
    <source>
        <strain evidence="3">cv. DH55</strain>
    </source>
</reference>
<evidence type="ECO:0000256" key="1">
    <source>
        <dbReference type="SAM" id="Coils"/>
    </source>
</evidence>
<name>A0ABM0XQM8_CAMSA</name>
<evidence type="ECO:0000313" key="3">
    <source>
        <dbReference type="Proteomes" id="UP000694864"/>
    </source>
</evidence>
<proteinExistence type="predicted"/>
<dbReference type="GeneID" id="104767107"/>
<protein>
    <submittedName>
        <fullName evidence="4">Uncharacterized protein LOC104767107 isoform X1</fullName>
    </submittedName>
</protein>
<accession>A0ABM0XQM8</accession>
<dbReference type="RefSeq" id="XP_010489441.1">
    <property type="nucleotide sequence ID" value="XM_010491139.2"/>
</dbReference>
<gene>
    <name evidence="4" type="primary">LOC104767107</name>
</gene>
<feature type="region of interest" description="Disordered" evidence="2">
    <location>
        <begin position="114"/>
        <end position="139"/>
    </location>
</feature>
<feature type="coiled-coil region" evidence="1">
    <location>
        <begin position="211"/>
        <end position="249"/>
    </location>
</feature>
<reference evidence="4" key="2">
    <citation type="submission" date="2025-08" db="UniProtKB">
        <authorList>
            <consortium name="RefSeq"/>
        </authorList>
    </citation>
    <scope>IDENTIFICATION</scope>
</reference>
<feature type="coiled-coil region" evidence="1">
    <location>
        <begin position="291"/>
        <end position="332"/>
    </location>
</feature>
<dbReference type="PANTHER" id="PTHR31161">
    <property type="entry name" value="PROTEIN GRAVITROPIC IN THE LIGHT 1"/>
    <property type="match status" value="1"/>
</dbReference>
<evidence type="ECO:0000313" key="4">
    <source>
        <dbReference type="RefSeq" id="XP_010489441.1"/>
    </source>
</evidence>
<keyword evidence="1" id="KW-0175">Coiled coil</keyword>
<evidence type="ECO:0000256" key="2">
    <source>
        <dbReference type="SAM" id="MobiDB-lite"/>
    </source>
</evidence>
<organism evidence="3 4">
    <name type="scientific">Camelina sativa</name>
    <name type="common">False flax</name>
    <name type="synonym">Myagrum sativum</name>
    <dbReference type="NCBI Taxonomy" id="90675"/>
    <lineage>
        <taxon>Eukaryota</taxon>
        <taxon>Viridiplantae</taxon>
        <taxon>Streptophyta</taxon>
        <taxon>Embryophyta</taxon>
        <taxon>Tracheophyta</taxon>
        <taxon>Spermatophyta</taxon>
        <taxon>Magnoliopsida</taxon>
        <taxon>eudicotyledons</taxon>
        <taxon>Gunneridae</taxon>
        <taxon>Pentapetalae</taxon>
        <taxon>rosids</taxon>
        <taxon>malvids</taxon>
        <taxon>Brassicales</taxon>
        <taxon>Brassicaceae</taxon>
        <taxon>Camelineae</taxon>
        <taxon>Camelina</taxon>
    </lineage>
</organism>
<dbReference type="Proteomes" id="UP000694864">
    <property type="component" value="Chromosome 19"/>
</dbReference>